<dbReference type="InterPro" id="IPR012595">
    <property type="entry name" value="PetM_cyt_b6/f_cplx_su7"/>
</dbReference>
<protein>
    <submittedName>
        <fullName evidence="8">Cytochrome b6-f complex subunit VII</fullName>
    </submittedName>
</protein>
<dbReference type="RefSeq" id="YP_009495834.1">
    <property type="nucleotide sequence ID" value="NC_037995.1"/>
</dbReference>
<dbReference type="Pfam" id="PF08041">
    <property type="entry name" value="PetM"/>
    <property type="match status" value="1"/>
</dbReference>
<evidence type="ECO:0000256" key="3">
    <source>
        <dbReference type="ARBA" id="ARBA00022692"/>
    </source>
</evidence>
<evidence type="ECO:0000256" key="6">
    <source>
        <dbReference type="ARBA" id="ARBA00023136"/>
    </source>
</evidence>
<geneLocation type="chloroplast" evidence="8"/>
<evidence type="ECO:0000256" key="5">
    <source>
        <dbReference type="ARBA" id="ARBA00022989"/>
    </source>
</evidence>
<keyword evidence="4" id="KW-0249">Electron transport</keyword>
<dbReference type="AlphaFoldDB" id="A0A2U9NMF0"/>
<evidence type="ECO:0000256" key="4">
    <source>
        <dbReference type="ARBA" id="ARBA00022982"/>
    </source>
</evidence>
<keyword evidence="8" id="KW-0934">Plastid</keyword>
<proteinExistence type="predicted"/>
<evidence type="ECO:0000256" key="1">
    <source>
        <dbReference type="ARBA" id="ARBA00004167"/>
    </source>
</evidence>
<keyword evidence="6 7" id="KW-0472">Membrane</keyword>
<feature type="transmembrane region" description="Helical" evidence="7">
    <location>
        <begin position="15"/>
        <end position="37"/>
    </location>
</feature>
<name>A0A2U9NMF0_9STRA</name>
<keyword evidence="3 7" id="KW-0812">Transmembrane</keyword>
<gene>
    <name evidence="8" type="primary">petM</name>
</gene>
<evidence type="ECO:0000313" key="8">
    <source>
        <dbReference type="EMBL" id="AWT38273.1"/>
    </source>
</evidence>
<accession>A0A2U9NMF0</accession>
<dbReference type="GeneID" id="36958023"/>
<keyword evidence="5 7" id="KW-1133">Transmembrane helix</keyword>
<evidence type="ECO:0000256" key="2">
    <source>
        <dbReference type="ARBA" id="ARBA00022448"/>
    </source>
</evidence>
<dbReference type="GO" id="GO:0016020">
    <property type="term" value="C:membrane"/>
    <property type="evidence" value="ECO:0007669"/>
    <property type="project" value="UniProtKB-SubCell"/>
</dbReference>
<dbReference type="GO" id="GO:0009512">
    <property type="term" value="C:cytochrome b6f complex"/>
    <property type="evidence" value="ECO:0007669"/>
    <property type="project" value="InterPro"/>
</dbReference>
<evidence type="ECO:0000256" key="7">
    <source>
        <dbReference type="SAM" id="Phobius"/>
    </source>
</evidence>
<comment type="subcellular location">
    <subcellularLocation>
        <location evidence="1">Membrane</location>
        <topology evidence="1">Single-pass membrane protein</topology>
    </subcellularLocation>
</comment>
<keyword evidence="2" id="KW-0813">Transport</keyword>
<dbReference type="EMBL" id="MG755792">
    <property type="protein sequence ID" value="AWT38273.1"/>
    <property type="molecule type" value="Genomic_DNA"/>
</dbReference>
<reference evidence="8" key="1">
    <citation type="journal article" date="2018" name="Adv. Bot. Res.">
        <title>Evolution of the Plastid Genomes in Diatoms.</title>
        <authorList>
            <person name="Yu M."/>
            <person name="Ashworth M.P."/>
            <person name="Hajrah N.H."/>
            <person name="Khiyami M.A."/>
            <person name="Sabir M.J."/>
            <person name="Alhebshi A.M."/>
            <person name="Al-Malki A.L."/>
            <person name="Sabir J.S.M."/>
            <person name="Theriot E.C."/>
            <person name="Jansen R.K."/>
        </authorList>
    </citation>
    <scope>NUCLEOTIDE SEQUENCE</scope>
</reference>
<sequence length="42" mass="4552">MALIVKIFPYASPEIVNAAISCFFMTLFGLSLGFALLKVQGE</sequence>
<keyword evidence="8" id="KW-0150">Chloroplast</keyword>
<organism evidence="8">
    <name type="scientific">Plagiogramma staurophorum</name>
    <dbReference type="NCBI Taxonomy" id="1003089"/>
    <lineage>
        <taxon>Eukaryota</taxon>
        <taxon>Sar</taxon>
        <taxon>Stramenopiles</taxon>
        <taxon>Ochrophyta</taxon>
        <taxon>Bacillariophyta</taxon>
        <taxon>Mediophyceae</taxon>
        <taxon>Biddulphiophycidae</taxon>
        <taxon>Triceratiales</taxon>
        <taxon>Plagiogrammaceae</taxon>
        <taxon>Plagiogramma</taxon>
    </lineage>
</organism>